<feature type="domain" description="Reverse transcriptase" evidence="2">
    <location>
        <begin position="611"/>
        <end position="701"/>
    </location>
</feature>
<dbReference type="SUPFAM" id="SSF56219">
    <property type="entry name" value="DNase I-like"/>
    <property type="match status" value="1"/>
</dbReference>
<name>M5XK99_PRUPE</name>
<evidence type="ECO:0008006" key="7">
    <source>
        <dbReference type="Google" id="ProtNLM"/>
    </source>
</evidence>
<dbReference type="Gramene" id="ONI29413">
    <property type="protein sequence ID" value="ONI29413"/>
    <property type="gene ID" value="PRUPE_1G197300"/>
</dbReference>
<feature type="domain" description="Reverse transcriptase zinc-binding" evidence="3">
    <location>
        <begin position="995"/>
        <end position="1065"/>
    </location>
</feature>
<dbReference type="Proteomes" id="UP000006882">
    <property type="component" value="Chromosome G1"/>
</dbReference>
<feature type="region of interest" description="Disordered" evidence="1">
    <location>
        <begin position="129"/>
        <end position="211"/>
    </location>
</feature>
<dbReference type="HOGENOM" id="CLU_000680_33_0_1"/>
<dbReference type="AlphaFoldDB" id="M5XK99"/>
<dbReference type="CDD" id="cd01650">
    <property type="entry name" value="RT_nLTR_like"/>
    <property type="match status" value="1"/>
</dbReference>
<reference evidence="5 6" key="1">
    <citation type="journal article" date="2013" name="Nat. Genet.">
        <title>The high-quality draft genome of peach (Prunus persica) identifies unique patterns of genetic diversity, domestication and genome evolution.</title>
        <authorList>
            <consortium name="International Peach Genome Initiative"/>
            <person name="Verde I."/>
            <person name="Abbott A.G."/>
            <person name="Scalabrin S."/>
            <person name="Jung S."/>
            <person name="Shu S."/>
            <person name="Marroni F."/>
            <person name="Zhebentyayeva T."/>
            <person name="Dettori M.T."/>
            <person name="Grimwood J."/>
            <person name="Cattonaro F."/>
            <person name="Zuccolo A."/>
            <person name="Rossini L."/>
            <person name="Jenkins J."/>
            <person name="Vendramin E."/>
            <person name="Meisel L.A."/>
            <person name="Decroocq V."/>
            <person name="Sosinski B."/>
            <person name="Prochnik S."/>
            <person name="Mitros T."/>
            <person name="Policriti A."/>
            <person name="Cipriani G."/>
            <person name="Dondini L."/>
            <person name="Ficklin S."/>
            <person name="Goodstein D.M."/>
            <person name="Xuan P."/>
            <person name="Del Fabbro C."/>
            <person name="Aramini V."/>
            <person name="Copetti D."/>
            <person name="Gonzalez S."/>
            <person name="Horner D.S."/>
            <person name="Falchi R."/>
            <person name="Lucas S."/>
            <person name="Mica E."/>
            <person name="Maldonado J."/>
            <person name="Lazzari B."/>
            <person name="Bielenberg D."/>
            <person name="Pirona R."/>
            <person name="Miculan M."/>
            <person name="Barakat A."/>
            <person name="Testolin R."/>
            <person name="Stella A."/>
            <person name="Tartarini S."/>
            <person name="Tonutti P."/>
            <person name="Arus P."/>
            <person name="Orellana A."/>
            <person name="Wells C."/>
            <person name="Main D."/>
            <person name="Vizzotto G."/>
            <person name="Silva H."/>
            <person name="Salamini F."/>
            <person name="Schmutz J."/>
            <person name="Morgante M."/>
            <person name="Rokhsar D.S."/>
        </authorList>
    </citation>
    <scope>NUCLEOTIDE SEQUENCE [LARGE SCALE GENOMIC DNA]</scope>
    <source>
        <strain evidence="6">cv. Nemared</strain>
    </source>
</reference>
<gene>
    <name evidence="5" type="ORF">PRUPE_1G197300</name>
</gene>
<sequence>MTVQIGRQIGNCMGECIDVTQRQEGECMGRFLRVCVKMDITKPLKWGTKISLPSGQTEWVDFRYERLPNFCYNCGQVGRIMGDCMFVDDVLKSAPYGSFLRVVHDFVKPWSTSPKRASNWGVGFGGGNPKISLQNDTQGGGSIKDGGAHDYSSGKGAKMTKSVTAKVSKHKEDEELQRRKRLEAWETARDGGRRSDDRYHGGHKPISPQNTRADMLGMNMAFVVKRVGMGGGLMMLCKYGWSKNLLSSSVGHIDVIVHSPNGDAFHVTGFYGHPEVHNRKHSGELLRRLHHGVDGPWLVLGDFNEVLSAEEQRGCRERLIGQITQFKNSIRDCSLISLPFHGYPFTWDGNESITIKVRSDRGLANADLLNRFPDLLIQHLDIVGSDHKPILLNNRQHFGNIQKNLRIAHVELRKLQNGRYEQVWVSRRREVERKINNVIEVEETMWQQRSRVTWLKKGNQNTRFFHEKAESRGRNNTIRGLFDDSNVWQSDTDNIGSMFCNYFNGLFTQTGGQDMEWVLAAITPYVTMNMNEILIRPFNRLELEQALGQMYPTKAPRINGMPALFYQRYWHIVGDSVSDACLRILNGEGSVRDFNHTLIALIPKIAQPTRVTDFRPISLCTVLYKLIAKSFANRLEMVLPEVISESHSTFVPGRHIIDNVMFTFEVVHHMKGPRSGNGVKMALKLDMAKAYNRVEWCFLETMMQRLAEQLGHIRGLKVVAEASPVSHLFFANDSLIFLEAKREVFEERYLGLPTVVGRNQRSLFLTVQERVKRKVQGWKEIYLSNAGKEILNKSVAQAVPTYSMSCFRMPVVKELHSILAKFWWGKSNGEKGIHWRRWEFLCRSKKFGRLGFRIIEDFNQALFAKQVWRVFMTPNSLTSSIFRARYFPGGSVLDGNVRGREFLLAGLRWRVGNGLLISIYDDKWVPLPHLFRITTPPRFPLNTRVCDLINDSRHWDPDAMLSIPMGYVLQNEDRLVWHYEKIDHKDGEVGASSNNLDNIWLRLWRMQVATKVKVFLWRCMHEILPCRANLSLKRVISNPICFWCHQASEIVLHALWDCPAAREVWQFSALQDSCTSEYHGCFLNLFRYVFTSQMHKQQYRWLSNVM</sequence>
<evidence type="ECO:0000256" key="1">
    <source>
        <dbReference type="SAM" id="MobiDB-lite"/>
    </source>
</evidence>
<keyword evidence="6" id="KW-1185">Reference proteome</keyword>
<dbReference type="Gene3D" id="3.60.10.10">
    <property type="entry name" value="Endonuclease/exonuclease/phosphatase"/>
    <property type="match status" value="1"/>
</dbReference>
<dbReference type="EMBL" id="CM007651">
    <property type="protein sequence ID" value="ONI29413.1"/>
    <property type="molecule type" value="Genomic_DNA"/>
</dbReference>
<evidence type="ECO:0000259" key="2">
    <source>
        <dbReference type="Pfam" id="PF00078"/>
    </source>
</evidence>
<dbReference type="eggNOG" id="KOG1075">
    <property type="taxonomic scope" value="Eukaryota"/>
</dbReference>
<evidence type="ECO:0000313" key="5">
    <source>
        <dbReference type="EMBL" id="ONI29413.1"/>
    </source>
</evidence>
<dbReference type="InterPro" id="IPR026960">
    <property type="entry name" value="RVT-Znf"/>
</dbReference>
<dbReference type="InterPro" id="IPR036691">
    <property type="entry name" value="Endo/exonu/phosph_ase_sf"/>
</dbReference>
<evidence type="ECO:0000259" key="3">
    <source>
        <dbReference type="Pfam" id="PF13966"/>
    </source>
</evidence>
<dbReference type="InterPro" id="IPR025836">
    <property type="entry name" value="Zn_knuckle_CX2CX4HX4C"/>
</dbReference>
<dbReference type="Pfam" id="PF00078">
    <property type="entry name" value="RVT_1"/>
    <property type="match status" value="1"/>
</dbReference>
<evidence type="ECO:0000259" key="4">
    <source>
        <dbReference type="Pfam" id="PF14392"/>
    </source>
</evidence>
<dbReference type="PANTHER" id="PTHR33116:SF86">
    <property type="entry name" value="REVERSE TRANSCRIPTASE DOMAIN-CONTAINING PROTEIN"/>
    <property type="match status" value="1"/>
</dbReference>
<dbReference type="PANTHER" id="PTHR33116">
    <property type="entry name" value="REVERSE TRANSCRIPTASE ZINC-BINDING DOMAIN-CONTAINING PROTEIN-RELATED-RELATED"/>
    <property type="match status" value="1"/>
</dbReference>
<protein>
    <recommendedName>
        <fullName evidence="7">CCHC-type domain-containing protein</fullName>
    </recommendedName>
</protein>
<proteinExistence type="predicted"/>
<organism evidence="5 6">
    <name type="scientific">Prunus persica</name>
    <name type="common">Peach</name>
    <name type="synonym">Amygdalus persica</name>
    <dbReference type="NCBI Taxonomy" id="3760"/>
    <lineage>
        <taxon>Eukaryota</taxon>
        <taxon>Viridiplantae</taxon>
        <taxon>Streptophyta</taxon>
        <taxon>Embryophyta</taxon>
        <taxon>Tracheophyta</taxon>
        <taxon>Spermatophyta</taxon>
        <taxon>Magnoliopsida</taxon>
        <taxon>eudicotyledons</taxon>
        <taxon>Gunneridae</taxon>
        <taxon>Pentapetalae</taxon>
        <taxon>rosids</taxon>
        <taxon>fabids</taxon>
        <taxon>Rosales</taxon>
        <taxon>Rosaceae</taxon>
        <taxon>Amygdaloideae</taxon>
        <taxon>Amygdaleae</taxon>
        <taxon>Prunus</taxon>
    </lineage>
</organism>
<evidence type="ECO:0000313" key="6">
    <source>
        <dbReference type="Proteomes" id="UP000006882"/>
    </source>
</evidence>
<accession>M5XK99</accession>
<feature type="domain" description="Zinc knuckle CX2CX4HX4C" evidence="4">
    <location>
        <begin position="38"/>
        <end position="85"/>
    </location>
</feature>
<feature type="compositionally biased region" description="Basic and acidic residues" evidence="1">
    <location>
        <begin position="170"/>
        <end position="200"/>
    </location>
</feature>
<dbReference type="OMA" id="WLEEEEC"/>
<dbReference type="InterPro" id="IPR000477">
    <property type="entry name" value="RT_dom"/>
</dbReference>
<dbReference type="Pfam" id="PF13966">
    <property type="entry name" value="zf-RVT"/>
    <property type="match status" value="1"/>
</dbReference>
<dbReference type="Pfam" id="PF14392">
    <property type="entry name" value="zf-CCHC_4"/>
    <property type="match status" value="1"/>
</dbReference>